<dbReference type="PROSITE" id="PS50975">
    <property type="entry name" value="ATP_GRASP"/>
    <property type="match status" value="1"/>
</dbReference>
<dbReference type="InterPro" id="IPR016102">
    <property type="entry name" value="Succinyl-CoA_synth-like"/>
</dbReference>
<proteinExistence type="predicted"/>
<accession>A0A1P8F678</accession>
<dbReference type="InterPro" id="IPR011761">
    <property type="entry name" value="ATP-grasp"/>
</dbReference>
<keyword evidence="1" id="KW-0436">Ligase</keyword>
<dbReference type="Pfam" id="PF13607">
    <property type="entry name" value="Succ_CoA_lig"/>
    <property type="match status" value="1"/>
</dbReference>
<dbReference type="InterPro" id="IPR051538">
    <property type="entry name" value="Acyl-CoA_Synth/Transferase"/>
</dbReference>
<dbReference type="STRING" id="1839801.Dform_00618"/>
<dbReference type="InterPro" id="IPR043938">
    <property type="entry name" value="Ligase_CoA_dom"/>
</dbReference>
<keyword evidence="7" id="KW-1185">Reference proteome</keyword>
<dbReference type="SMART" id="SM00881">
    <property type="entry name" value="CoA_binding"/>
    <property type="match status" value="1"/>
</dbReference>
<evidence type="ECO:0000256" key="3">
    <source>
        <dbReference type="ARBA" id="ARBA00022840"/>
    </source>
</evidence>
<dbReference type="AlphaFoldDB" id="A0A1P8F678"/>
<dbReference type="Proteomes" id="UP000185934">
    <property type="component" value="Chromosome"/>
</dbReference>
<dbReference type="InterPro" id="IPR013815">
    <property type="entry name" value="ATP_grasp_subdomain_1"/>
</dbReference>
<dbReference type="Pfam" id="PF13549">
    <property type="entry name" value="ATP-grasp_5"/>
    <property type="match status" value="1"/>
</dbReference>
<gene>
    <name evidence="6" type="ORF">Dform_00618</name>
</gene>
<sequence length="714" mass="76361">MNEKRRSLESLLKPRSVAVIGASRHDGSLGKKIFDNLLESSFKGPVFPINPNAKEIASIKAYPSIFDVPEPVELAVIAVPAEFVLEAAEQCGLKGVKSLVVISAGFAENGKEGVNRQRDLASICRHHGMRLVGPNCMGVLNTDPDVSLNATFSHVFPPRGDIAMATQSGALGLVILEYAKNLNIGLSTFASVGNRADVSSNDLMEYWRDDPDTSVIMLYLESFGNPRKFARLARSISPHKPIVAVKSGRTAQGSKAAASHTGALATVDVAVDALFAQTGIIRVDDLEQLFDVSDVLSRQPLPKGNRIAILTNGGGPGALAADACSAAGLELTHLSAETVAGLRALLPVRASLGNPIDITDVGAAEYRGALSLLAGDNNIDSVIVIFIPPVFACPEEVATVIRDLAPEFRRRGKPLIASFMGQRGCVPGTTLPAGTAGVPSFAFPEAAVHALAKALEYSRQRQKPKGTAPEFLDIDRERAKKIIDSALDGWLEPDTAFSLLQAYGIMTQEIRAAENLERAIDAAQEIGFPVALKIDSTAILHKTEAGGVSLEIGSPEELKQAYDDMMEKMRIAGLIKGIRGVYVQKMAETGTEVIAGINHDAIFGPLILFGLGGIYTELFQDSTVRITPLTDADAKEMVRSVKAYRLLEGFRGAPPADVPAIEELLLRLSALVEDVPRIKEMDLNPVRVFGEGRGYAVLDARIRLGSTERLALPK</sequence>
<dbReference type="Gene3D" id="3.40.50.261">
    <property type="entry name" value="Succinyl-CoA synthetase domains"/>
    <property type="match status" value="2"/>
</dbReference>
<dbReference type="OrthoDB" id="9807426at2"/>
<dbReference type="Pfam" id="PF13380">
    <property type="entry name" value="CoA_binding_2"/>
    <property type="match status" value="1"/>
</dbReference>
<dbReference type="GO" id="GO:0005524">
    <property type="term" value="F:ATP binding"/>
    <property type="evidence" value="ECO:0007669"/>
    <property type="project" value="UniProtKB-UniRule"/>
</dbReference>
<evidence type="ECO:0000256" key="4">
    <source>
        <dbReference type="PROSITE-ProRule" id="PRU00409"/>
    </source>
</evidence>
<evidence type="ECO:0000313" key="6">
    <source>
        <dbReference type="EMBL" id="APV43973.1"/>
    </source>
</evidence>
<dbReference type="GO" id="GO:0046872">
    <property type="term" value="F:metal ion binding"/>
    <property type="evidence" value="ECO:0007669"/>
    <property type="project" value="InterPro"/>
</dbReference>
<dbReference type="InterPro" id="IPR032875">
    <property type="entry name" value="Succ_CoA_lig_flav_dom"/>
</dbReference>
<evidence type="ECO:0000313" key="7">
    <source>
        <dbReference type="Proteomes" id="UP000185934"/>
    </source>
</evidence>
<dbReference type="Gene3D" id="3.40.50.720">
    <property type="entry name" value="NAD(P)-binding Rossmann-like Domain"/>
    <property type="match status" value="1"/>
</dbReference>
<dbReference type="InterPro" id="IPR003781">
    <property type="entry name" value="CoA-bd"/>
</dbReference>
<dbReference type="InterPro" id="IPR036291">
    <property type="entry name" value="NAD(P)-bd_dom_sf"/>
</dbReference>
<dbReference type="Pfam" id="PF19045">
    <property type="entry name" value="Ligase_CoA_2"/>
    <property type="match status" value="1"/>
</dbReference>
<reference evidence="7" key="1">
    <citation type="submission" date="2016-11" db="EMBL/GenBank/DDBJ databases">
        <title>Dehalogenimonas formicexedens sp. nov., a chlorinated alkane respiring bacterium isolated from contaminated groundwater.</title>
        <authorList>
            <person name="Key T.A."/>
            <person name="Bowman K.S."/>
            <person name="Lee I."/>
            <person name="Chun J."/>
            <person name="Albuquerque L."/>
            <person name="da Costa M.S."/>
            <person name="Rainey F.A."/>
            <person name="Moe W.M."/>
        </authorList>
    </citation>
    <scope>NUCLEOTIDE SEQUENCE [LARGE SCALE GENOMIC DNA]</scope>
    <source>
        <strain evidence="7">NSZ-14</strain>
    </source>
</reference>
<dbReference type="EMBL" id="CP018258">
    <property type="protein sequence ID" value="APV43973.1"/>
    <property type="molecule type" value="Genomic_DNA"/>
</dbReference>
<dbReference type="SUPFAM" id="SSF51735">
    <property type="entry name" value="NAD(P)-binding Rossmann-fold domains"/>
    <property type="match status" value="1"/>
</dbReference>
<dbReference type="Gene3D" id="3.30.470.20">
    <property type="entry name" value="ATP-grasp fold, B domain"/>
    <property type="match status" value="1"/>
</dbReference>
<evidence type="ECO:0000259" key="5">
    <source>
        <dbReference type="PROSITE" id="PS50975"/>
    </source>
</evidence>
<dbReference type="PANTHER" id="PTHR43334:SF1">
    <property type="entry name" value="3-HYDROXYPROPIONATE--COA LIGASE [ADP-FORMING]"/>
    <property type="match status" value="1"/>
</dbReference>
<keyword evidence="6" id="KW-0808">Transferase</keyword>
<dbReference type="KEGG" id="dfo:Dform_00618"/>
<protein>
    <submittedName>
        <fullName evidence="6">Acetyltransferase</fullName>
    </submittedName>
</protein>
<dbReference type="Gene3D" id="3.30.1490.20">
    <property type="entry name" value="ATP-grasp fold, A domain"/>
    <property type="match status" value="1"/>
</dbReference>
<dbReference type="PANTHER" id="PTHR43334">
    <property type="entry name" value="ACETATE--COA LIGASE [ADP-FORMING]"/>
    <property type="match status" value="1"/>
</dbReference>
<organism evidence="6 7">
    <name type="scientific">Dehalogenimonas formicexedens</name>
    <dbReference type="NCBI Taxonomy" id="1839801"/>
    <lineage>
        <taxon>Bacteria</taxon>
        <taxon>Bacillati</taxon>
        <taxon>Chloroflexota</taxon>
        <taxon>Dehalococcoidia</taxon>
        <taxon>Dehalococcoidales</taxon>
        <taxon>Dehalococcoidaceae</taxon>
        <taxon>Dehalogenimonas</taxon>
    </lineage>
</organism>
<dbReference type="SUPFAM" id="SSF56059">
    <property type="entry name" value="Glutathione synthetase ATP-binding domain-like"/>
    <property type="match status" value="1"/>
</dbReference>
<dbReference type="SUPFAM" id="SSF52210">
    <property type="entry name" value="Succinyl-CoA synthetase domains"/>
    <property type="match status" value="2"/>
</dbReference>
<evidence type="ECO:0000256" key="2">
    <source>
        <dbReference type="ARBA" id="ARBA00022741"/>
    </source>
</evidence>
<keyword evidence="2 4" id="KW-0547">Nucleotide-binding</keyword>
<evidence type="ECO:0000256" key="1">
    <source>
        <dbReference type="ARBA" id="ARBA00022598"/>
    </source>
</evidence>
<dbReference type="RefSeq" id="WP_076003715.1">
    <property type="nucleotide sequence ID" value="NZ_CP018258.1"/>
</dbReference>
<keyword evidence="3 4" id="KW-0067">ATP-binding</keyword>
<dbReference type="GO" id="GO:0043758">
    <property type="term" value="F:acetate-CoA ligase (ADP-forming) activity"/>
    <property type="evidence" value="ECO:0007669"/>
    <property type="project" value="InterPro"/>
</dbReference>
<name>A0A1P8F678_9CHLR</name>
<dbReference type="GO" id="GO:0016740">
    <property type="term" value="F:transferase activity"/>
    <property type="evidence" value="ECO:0007669"/>
    <property type="project" value="UniProtKB-KW"/>
</dbReference>
<feature type="domain" description="ATP-grasp" evidence="5">
    <location>
        <begin position="497"/>
        <end position="706"/>
    </location>
</feature>